<reference evidence="2 3" key="1">
    <citation type="journal article" date="2018" name="Nat. Ecol. Evol.">
        <title>Pezizomycetes genomes reveal the molecular basis of ectomycorrhizal truffle lifestyle.</title>
        <authorList>
            <person name="Murat C."/>
            <person name="Payen T."/>
            <person name="Noel B."/>
            <person name="Kuo A."/>
            <person name="Morin E."/>
            <person name="Chen J."/>
            <person name="Kohler A."/>
            <person name="Krizsan K."/>
            <person name="Balestrini R."/>
            <person name="Da Silva C."/>
            <person name="Montanini B."/>
            <person name="Hainaut M."/>
            <person name="Levati E."/>
            <person name="Barry K.W."/>
            <person name="Belfiori B."/>
            <person name="Cichocki N."/>
            <person name="Clum A."/>
            <person name="Dockter R.B."/>
            <person name="Fauchery L."/>
            <person name="Guy J."/>
            <person name="Iotti M."/>
            <person name="Le Tacon F."/>
            <person name="Lindquist E.A."/>
            <person name="Lipzen A."/>
            <person name="Malagnac F."/>
            <person name="Mello A."/>
            <person name="Molinier V."/>
            <person name="Miyauchi S."/>
            <person name="Poulain J."/>
            <person name="Riccioni C."/>
            <person name="Rubini A."/>
            <person name="Sitrit Y."/>
            <person name="Splivallo R."/>
            <person name="Traeger S."/>
            <person name="Wang M."/>
            <person name="Zifcakova L."/>
            <person name="Wipf D."/>
            <person name="Zambonelli A."/>
            <person name="Paolocci F."/>
            <person name="Nowrousian M."/>
            <person name="Ottonello S."/>
            <person name="Baldrian P."/>
            <person name="Spatafora J.W."/>
            <person name="Henrissat B."/>
            <person name="Nagy L.G."/>
            <person name="Aury J.M."/>
            <person name="Wincker P."/>
            <person name="Grigoriev I.V."/>
            <person name="Bonfante P."/>
            <person name="Martin F.M."/>
        </authorList>
    </citation>
    <scope>NUCLEOTIDE SEQUENCE [LARGE SCALE GENOMIC DNA]</scope>
    <source>
        <strain evidence="2 3">120613-1</strain>
    </source>
</reference>
<organism evidence="2 3">
    <name type="scientific">Choiromyces venosus 120613-1</name>
    <dbReference type="NCBI Taxonomy" id="1336337"/>
    <lineage>
        <taxon>Eukaryota</taxon>
        <taxon>Fungi</taxon>
        <taxon>Dikarya</taxon>
        <taxon>Ascomycota</taxon>
        <taxon>Pezizomycotina</taxon>
        <taxon>Pezizomycetes</taxon>
        <taxon>Pezizales</taxon>
        <taxon>Tuberaceae</taxon>
        <taxon>Choiromyces</taxon>
    </lineage>
</organism>
<evidence type="ECO:0000313" key="2">
    <source>
        <dbReference type="EMBL" id="RPA96566.1"/>
    </source>
</evidence>
<keyword evidence="1" id="KW-0812">Transmembrane</keyword>
<sequence>MRYSIMREKRRPGYSCPDLCNTFSPFHFLHFYCTAATSNSNTDTIPVGIPHWARCRTKGALVTDTLPAFLQVPFQSCKTGVWVCCLTREGARGGGVCVCVCVWESSNQLACVCVLDVRDDRVQILMHGFCGKARIVSGIFGLIGGLGQVGFCLVRWVVYLSISVSLGFVIQLLR</sequence>
<name>A0A3N4JE62_9PEZI</name>
<evidence type="ECO:0000313" key="3">
    <source>
        <dbReference type="Proteomes" id="UP000276215"/>
    </source>
</evidence>
<accession>A0A3N4JE62</accession>
<keyword evidence="1" id="KW-1133">Transmembrane helix</keyword>
<evidence type="ECO:0000256" key="1">
    <source>
        <dbReference type="SAM" id="Phobius"/>
    </source>
</evidence>
<proteinExistence type="predicted"/>
<keyword evidence="3" id="KW-1185">Reference proteome</keyword>
<feature type="transmembrane region" description="Helical" evidence="1">
    <location>
        <begin position="133"/>
        <end position="150"/>
    </location>
</feature>
<dbReference type="EMBL" id="ML120413">
    <property type="protein sequence ID" value="RPA96566.1"/>
    <property type="molecule type" value="Genomic_DNA"/>
</dbReference>
<keyword evidence="1" id="KW-0472">Membrane</keyword>
<dbReference type="AlphaFoldDB" id="A0A3N4JE62"/>
<dbReference type="Proteomes" id="UP000276215">
    <property type="component" value="Unassembled WGS sequence"/>
</dbReference>
<protein>
    <submittedName>
        <fullName evidence="2">Uncharacterized protein</fullName>
    </submittedName>
</protein>
<gene>
    <name evidence="2" type="ORF">L873DRAFT_1217955</name>
</gene>